<evidence type="ECO:0000313" key="1">
    <source>
        <dbReference type="EMBL" id="CAK1603339.1"/>
    </source>
</evidence>
<dbReference type="AlphaFoldDB" id="A0AAV1MAG8"/>
<dbReference type="EMBL" id="CAVLGL010000148">
    <property type="protein sequence ID" value="CAK1603339.1"/>
    <property type="molecule type" value="Genomic_DNA"/>
</dbReference>
<dbReference type="Proteomes" id="UP001314205">
    <property type="component" value="Unassembled WGS sequence"/>
</dbReference>
<name>A0AAV1MAG8_9NEOP</name>
<sequence length="74" mass="8006">MINNENTAKQTSAAGRRRGCGAAVVAATPFAPVASVAARDTRKSMHDPQPVFDKKPYIWCSGRIVVVVHRIVVM</sequence>
<keyword evidence="2" id="KW-1185">Reference proteome</keyword>
<comment type="caution">
    <text evidence="1">The sequence shown here is derived from an EMBL/GenBank/DDBJ whole genome shotgun (WGS) entry which is preliminary data.</text>
</comment>
<proteinExistence type="predicted"/>
<gene>
    <name evidence="1" type="ORF">PARMNEM_LOCUS21728</name>
</gene>
<evidence type="ECO:0000313" key="2">
    <source>
        <dbReference type="Proteomes" id="UP001314205"/>
    </source>
</evidence>
<accession>A0AAV1MAG8</accession>
<organism evidence="1 2">
    <name type="scientific">Parnassius mnemosyne</name>
    <name type="common">clouded apollo</name>
    <dbReference type="NCBI Taxonomy" id="213953"/>
    <lineage>
        <taxon>Eukaryota</taxon>
        <taxon>Metazoa</taxon>
        <taxon>Ecdysozoa</taxon>
        <taxon>Arthropoda</taxon>
        <taxon>Hexapoda</taxon>
        <taxon>Insecta</taxon>
        <taxon>Pterygota</taxon>
        <taxon>Neoptera</taxon>
        <taxon>Endopterygota</taxon>
        <taxon>Lepidoptera</taxon>
        <taxon>Glossata</taxon>
        <taxon>Ditrysia</taxon>
        <taxon>Papilionoidea</taxon>
        <taxon>Papilionidae</taxon>
        <taxon>Parnassiinae</taxon>
        <taxon>Parnassini</taxon>
        <taxon>Parnassius</taxon>
        <taxon>Driopa</taxon>
    </lineage>
</organism>
<reference evidence="1 2" key="1">
    <citation type="submission" date="2023-11" db="EMBL/GenBank/DDBJ databases">
        <authorList>
            <person name="Hedman E."/>
            <person name="Englund M."/>
            <person name="Stromberg M."/>
            <person name="Nyberg Akerstrom W."/>
            <person name="Nylinder S."/>
            <person name="Jareborg N."/>
            <person name="Kallberg Y."/>
            <person name="Kronander E."/>
        </authorList>
    </citation>
    <scope>NUCLEOTIDE SEQUENCE [LARGE SCALE GENOMIC DNA]</scope>
</reference>
<protein>
    <submittedName>
        <fullName evidence="1">Uncharacterized protein</fullName>
    </submittedName>
</protein>